<protein>
    <submittedName>
        <fullName evidence="2">Uncharacterized protein</fullName>
    </submittedName>
</protein>
<name>A0A3N4HWS5_ASCIM</name>
<sequence>MNKDFTIESLSPGVDVSPEEERLLRSEFKETCTRKDSSTTRPSDKAKLEQTDQEELNKNFQRILEKIFTPEIKAIIPENEFVEVKISDASATSDWSSFRTYITHVTSGELHSKLAKINMVFDFPEIKRLVEHIIAAGFKLSQLAQSSQQLSPSDSGPLLPVELLPICLDKVAELSLSHPRAVDDSLRTVRVYLAQLHCFYEICRELEIRGKVPEKTASGEDCDAVLASGGVVEDGEGVVARSSGPIQTESTGGTGASNTNSDTIRKYGTTDEEKLENYKGKLVESQRMLEKLFTSRNEDSQSGDIDCQWEDLGERITQLRGQVGASVPPLLSLECASESEGRMIKGSDKRESGGGDLSTTESS</sequence>
<proteinExistence type="predicted"/>
<dbReference type="EMBL" id="ML119724">
    <property type="protein sequence ID" value="RPA77556.1"/>
    <property type="molecule type" value="Genomic_DNA"/>
</dbReference>
<dbReference type="Proteomes" id="UP000275078">
    <property type="component" value="Unassembled WGS sequence"/>
</dbReference>
<feature type="compositionally biased region" description="Basic and acidic residues" evidence="1">
    <location>
        <begin position="19"/>
        <end position="50"/>
    </location>
</feature>
<dbReference type="AlphaFoldDB" id="A0A3N4HWS5"/>
<feature type="compositionally biased region" description="Polar residues" evidence="1">
    <location>
        <begin position="244"/>
        <end position="262"/>
    </location>
</feature>
<gene>
    <name evidence="2" type="ORF">BJ508DRAFT_350438</name>
</gene>
<feature type="region of interest" description="Disordered" evidence="1">
    <location>
        <begin position="1"/>
        <end position="52"/>
    </location>
</feature>
<feature type="region of interest" description="Disordered" evidence="1">
    <location>
        <begin position="338"/>
        <end position="363"/>
    </location>
</feature>
<organism evidence="2 3">
    <name type="scientific">Ascobolus immersus RN42</name>
    <dbReference type="NCBI Taxonomy" id="1160509"/>
    <lineage>
        <taxon>Eukaryota</taxon>
        <taxon>Fungi</taxon>
        <taxon>Dikarya</taxon>
        <taxon>Ascomycota</taxon>
        <taxon>Pezizomycotina</taxon>
        <taxon>Pezizomycetes</taxon>
        <taxon>Pezizales</taxon>
        <taxon>Ascobolaceae</taxon>
        <taxon>Ascobolus</taxon>
    </lineage>
</organism>
<feature type="region of interest" description="Disordered" evidence="1">
    <location>
        <begin position="239"/>
        <end position="267"/>
    </location>
</feature>
<keyword evidence="3" id="KW-1185">Reference proteome</keyword>
<feature type="compositionally biased region" description="Basic and acidic residues" evidence="1">
    <location>
        <begin position="339"/>
        <end position="353"/>
    </location>
</feature>
<reference evidence="2 3" key="1">
    <citation type="journal article" date="2018" name="Nat. Ecol. Evol.">
        <title>Pezizomycetes genomes reveal the molecular basis of ectomycorrhizal truffle lifestyle.</title>
        <authorList>
            <person name="Murat C."/>
            <person name="Payen T."/>
            <person name="Noel B."/>
            <person name="Kuo A."/>
            <person name="Morin E."/>
            <person name="Chen J."/>
            <person name="Kohler A."/>
            <person name="Krizsan K."/>
            <person name="Balestrini R."/>
            <person name="Da Silva C."/>
            <person name="Montanini B."/>
            <person name="Hainaut M."/>
            <person name="Levati E."/>
            <person name="Barry K.W."/>
            <person name="Belfiori B."/>
            <person name="Cichocki N."/>
            <person name="Clum A."/>
            <person name="Dockter R.B."/>
            <person name="Fauchery L."/>
            <person name="Guy J."/>
            <person name="Iotti M."/>
            <person name="Le Tacon F."/>
            <person name="Lindquist E.A."/>
            <person name="Lipzen A."/>
            <person name="Malagnac F."/>
            <person name="Mello A."/>
            <person name="Molinier V."/>
            <person name="Miyauchi S."/>
            <person name="Poulain J."/>
            <person name="Riccioni C."/>
            <person name="Rubini A."/>
            <person name="Sitrit Y."/>
            <person name="Splivallo R."/>
            <person name="Traeger S."/>
            <person name="Wang M."/>
            <person name="Zifcakova L."/>
            <person name="Wipf D."/>
            <person name="Zambonelli A."/>
            <person name="Paolocci F."/>
            <person name="Nowrousian M."/>
            <person name="Ottonello S."/>
            <person name="Baldrian P."/>
            <person name="Spatafora J.W."/>
            <person name="Henrissat B."/>
            <person name="Nagy L.G."/>
            <person name="Aury J.M."/>
            <person name="Wincker P."/>
            <person name="Grigoriev I.V."/>
            <person name="Bonfante P."/>
            <person name="Martin F.M."/>
        </authorList>
    </citation>
    <scope>NUCLEOTIDE SEQUENCE [LARGE SCALE GENOMIC DNA]</scope>
    <source>
        <strain evidence="2 3">RN42</strain>
    </source>
</reference>
<evidence type="ECO:0000313" key="3">
    <source>
        <dbReference type="Proteomes" id="UP000275078"/>
    </source>
</evidence>
<accession>A0A3N4HWS5</accession>
<evidence type="ECO:0000256" key="1">
    <source>
        <dbReference type="SAM" id="MobiDB-lite"/>
    </source>
</evidence>
<evidence type="ECO:0000313" key="2">
    <source>
        <dbReference type="EMBL" id="RPA77556.1"/>
    </source>
</evidence>